<evidence type="ECO:0000259" key="3">
    <source>
        <dbReference type="Pfam" id="PF13649"/>
    </source>
</evidence>
<dbReference type="Pfam" id="PF13649">
    <property type="entry name" value="Methyltransf_25"/>
    <property type="match status" value="1"/>
</dbReference>
<organism evidence="4 5">
    <name type="scientific">Dulcicalothrix desertica PCC 7102</name>
    <dbReference type="NCBI Taxonomy" id="232991"/>
    <lineage>
        <taxon>Bacteria</taxon>
        <taxon>Bacillati</taxon>
        <taxon>Cyanobacteriota</taxon>
        <taxon>Cyanophyceae</taxon>
        <taxon>Nostocales</taxon>
        <taxon>Calotrichaceae</taxon>
        <taxon>Dulcicalothrix</taxon>
    </lineage>
</organism>
<dbReference type="SUPFAM" id="SSF53335">
    <property type="entry name" value="S-adenosyl-L-methionine-dependent methyltransferases"/>
    <property type="match status" value="1"/>
</dbReference>
<dbReference type="CDD" id="cd02440">
    <property type="entry name" value="AdoMet_MTases"/>
    <property type="match status" value="1"/>
</dbReference>
<keyword evidence="2 4" id="KW-0808">Transferase</keyword>
<evidence type="ECO:0000256" key="1">
    <source>
        <dbReference type="ARBA" id="ARBA00022603"/>
    </source>
</evidence>
<protein>
    <submittedName>
        <fullName evidence="4">Methyltransferase</fullName>
    </submittedName>
</protein>
<reference evidence="4" key="1">
    <citation type="submission" date="2018-12" db="EMBL/GenBank/DDBJ databases">
        <authorList>
            <person name="Will S."/>
            <person name="Neumann-Schaal M."/>
            <person name="Henke P."/>
        </authorList>
    </citation>
    <scope>NUCLEOTIDE SEQUENCE</scope>
    <source>
        <strain evidence="4">PCC 7102</strain>
    </source>
</reference>
<dbReference type="PANTHER" id="PTHR43861">
    <property type="entry name" value="TRANS-ACONITATE 2-METHYLTRANSFERASE-RELATED"/>
    <property type="match status" value="1"/>
</dbReference>
<accession>A0A433VDZ8</accession>
<evidence type="ECO:0000313" key="4">
    <source>
        <dbReference type="EMBL" id="RUT04342.1"/>
    </source>
</evidence>
<comment type="caution">
    <text evidence="4">The sequence shown here is derived from an EMBL/GenBank/DDBJ whole genome shotgun (WGS) entry which is preliminary data.</text>
</comment>
<dbReference type="GO" id="GO:0032259">
    <property type="term" value="P:methylation"/>
    <property type="evidence" value="ECO:0007669"/>
    <property type="project" value="UniProtKB-KW"/>
</dbReference>
<keyword evidence="1 4" id="KW-0489">Methyltransferase</keyword>
<dbReference type="OrthoDB" id="9804312at2"/>
<dbReference type="PANTHER" id="PTHR43861:SF1">
    <property type="entry name" value="TRANS-ACONITATE 2-METHYLTRANSFERASE"/>
    <property type="match status" value="1"/>
</dbReference>
<gene>
    <name evidence="4" type="ORF">DSM106972_045700</name>
</gene>
<dbReference type="Gene3D" id="2.20.25.110">
    <property type="entry name" value="S-adenosyl-L-methionine-dependent methyltransferases"/>
    <property type="match status" value="1"/>
</dbReference>
<dbReference type="Proteomes" id="UP000271624">
    <property type="component" value="Unassembled WGS sequence"/>
</dbReference>
<dbReference type="InterPro" id="IPR029063">
    <property type="entry name" value="SAM-dependent_MTases_sf"/>
</dbReference>
<dbReference type="InterPro" id="IPR041698">
    <property type="entry name" value="Methyltransf_25"/>
</dbReference>
<feature type="domain" description="Methyltransferase" evidence="3">
    <location>
        <begin position="47"/>
        <end position="138"/>
    </location>
</feature>
<dbReference type="GO" id="GO:0008168">
    <property type="term" value="F:methyltransferase activity"/>
    <property type="evidence" value="ECO:0007669"/>
    <property type="project" value="UniProtKB-KW"/>
</dbReference>
<dbReference type="EMBL" id="RSCL01000011">
    <property type="protein sequence ID" value="RUT04342.1"/>
    <property type="molecule type" value="Genomic_DNA"/>
</dbReference>
<evidence type="ECO:0000256" key="2">
    <source>
        <dbReference type="ARBA" id="ARBA00022679"/>
    </source>
</evidence>
<name>A0A433VDZ8_9CYAN</name>
<evidence type="ECO:0000313" key="5">
    <source>
        <dbReference type="Proteomes" id="UP000271624"/>
    </source>
</evidence>
<reference evidence="4" key="2">
    <citation type="journal article" date="2019" name="Genome Biol. Evol.">
        <title>Day and night: Metabolic profiles and evolutionary relationships of six axenic non-marine cyanobacteria.</title>
        <authorList>
            <person name="Will S.E."/>
            <person name="Henke P."/>
            <person name="Boedeker C."/>
            <person name="Huang S."/>
            <person name="Brinkmann H."/>
            <person name="Rohde M."/>
            <person name="Jarek M."/>
            <person name="Friedl T."/>
            <person name="Seufert S."/>
            <person name="Schumacher M."/>
            <person name="Overmann J."/>
            <person name="Neumann-Schaal M."/>
            <person name="Petersen J."/>
        </authorList>
    </citation>
    <scope>NUCLEOTIDE SEQUENCE [LARGE SCALE GENOMIC DNA]</scope>
    <source>
        <strain evidence="4">PCC 7102</strain>
    </source>
</reference>
<proteinExistence type="predicted"/>
<dbReference type="Gene3D" id="3.40.50.150">
    <property type="entry name" value="Vaccinia Virus protein VP39"/>
    <property type="match status" value="1"/>
</dbReference>
<dbReference type="AlphaFoldDB" id="A0A433VDZ8"/>
<dbReference type="RefSeq" id="WP_127082952.1">
    <property type="nucleotide sequence ID" value="NZ_RSCL01000011.1"/>
</dbReference>
<sequence length="249" mass="28656">MSSKTLYSEYSSFARILNEAWGPESSETALPHLEELLLKHLSKGANILELCCGTGQLAQKLQNKGYQVTGIDGSAEVLHYARENSPNSKFIHEDARFFKFPFNFDGVVCVDYGLNHVINHEELSSVFKNVYAALIENGWFMFDLRLDKTYEGSWNNSMIGDVKDDYAWALKRLYKPEEKIGNIHITIFQLIEDNWQRADNTWLVRGYEQEEIISMLKNVGFTTVNCYSVERNVAAHDLDRVYFVCIKNN</sequence>
<keyword evidence="5" id="KW-1185">Reference proteome</keyword>